<evidence type="ECO:0000256" key="1">
    <source>
        <dbReference type="SAM" id="SignalP"/>
    </source>
</evidence>
<dbReference type="InterPro" id="IPR040676">
    <property type="entry name" value="DUF5641"/>
</dbReference>
<comment type="caution">
    <text evidence="3">The sequence shown here is derived from an EMBL/GenBank/DDBJ whole genome shotgun (WGS) entry which is preliminary data.</text>
</comment>
<evidence type="ECO:0000313" key="3">
    <source>
        <dbReference type="EMBL" id="KAJ8977556.1"/>
    </source>
</evidence>
<feature type="signal peptide" evidence="1">
    <location>
        <begin position="1"/>
        <end position="18"/>
    </location>
</feature>
<organism evidence="3 4">
    <name type="scientific">Molorchus minor</name>
    <dbReference type="NCBI Taxonomy" id="1323400"/>
    <lineage>
        <taxon>Eukaryota</taxon>
        <taxon>Metazoa</taxon>
        <taxon>Ecdysozoa</taxon>
        <taxon>Arthropoda</taxon>
        <taxon>Hexapoda</taxon>
        <taxon>Insecta</taxon>
        <taxon>Pterygota</taxon>
        <taxon>Neoptera</taxon>
        <taxon>Endopterygota</taxon>
        <taxon>Coleoptera</taxon>
        <taxon>Polyphaga</taxon>
        <taxon>Cucujiformia</taxon>
        <taxon>Chrysomeloidea</taxon>
        <taxon>Cerambycidae</taxon>
        <taxon>Lamiinae</taxon>
        <taxon>Monochamini</taxon>
        <taxon>Molorchus</taxon>
    </lineage>
</organism>
<sequence length="201" mass="22854">MVIALSINFLMIQDLTICLLPLAAEVKVLESHDVTRGGRGSFLPEIRNNIKVLAATNTEGFPFTSFSNFIRLKRTVAYMLRFKHNCFSNKNTLPKQCGPLSVDEIAKAHVTLHFWQRWQKAYISELQQRCKWKQAQASLKLNDLVLIKEDNIPPKQWKLGRICKLFPGRDGVCRVAAVKTASGILRRAFSKLCIVPVENED</sequence>
<keyword evidence="1" id="KW-0732">Signal</keyword>
<dbReference type="PANTHER" id="PTHR47331">
    <property type="entry name" value="PHD-TYPE DOMAIN-CONTAINING PROTEIN"/>
    <property type="match status" value="1"/>
</dbReference>
<gene>
    <name evidence="3" type="ORF">NQ317_019131</name>
</gene>
<evidence type="ECO:0000259" key="2">
    <source>
        <dbReference type="Pfam" id="PF18701"/>
    </source>
</evidence>
<dbReference type="Proteomes" id="UP001162164">
    <property type="component" value="Unassembled WGS sequence"/>
</dbReference>
<name>A0ABQ9JH91_9CUCU</name>
<accession>A0ABQ9JH91</accession>
<keyword evidence="4" id="KW-1185">Reference proteome</keyword>
<dbReference type="Pfam" id="PF18701">
    <property type="entry name" value="DUF5641"/>
    <property type="match status" value="1"/>
</dbReference>
<dbReference type="PANTHER" id="PTHR47331:SF1">
    <property type="entry name" value="GAG-LIKE PROTEIN"/>
    <property type="match status" value="1"/>
</dbReference>
<feature type="domain" description="DUF5641" evidence="2">
    <location>
        <begin position="110"/>
        <end position="194"/>
    </location>
</feature>
<protein>
    <recommendedName>
        <fullName evidence="2">DUF5641 domain-containing protein</fullName>
    </recommendedName>
</protein>
<reference evidence="3" key="1">
    <citation type="journal article" date="2023" name="Insect Mol. Biol.">
        <title>Genome sequencing provides insights into the evolution of gene families encoding plant cell wall-degrading enzymes in longhorned beetles.</title>
        <authorList>
            <person name="Shin N.R."/>
            <person name="Okamura Y."/>
            <person name="Kirsch R."/>
            <person name="Pauchet Y."/>
        </authorList>
    </citation>
    <scope>NUCLEOTIDE SEQUENCE</scope>
    <source>
        <strain evidence="3">MMC_N1</strain>
    </source>
</reference>
<dbReference type="EMBL" id="JAPWTJ010000531">
    <property type="protein sequence ID" value="KAJ8977556.1"/>
    <property type="molecule type" value="Genomic_DNA"/>
</dbReference>
<feature type="chain" id="PRO_5046065110" description="DUF5641 domain-containing protein" evidence="1">
    <location>
        <begin position="19"/>
        <end position="201"/>
    </location>
</feature>
<evidence type="ECO:0000313" key="4">
    <source>
        <dbReference type="Proteomes" id="UP001162164"/>
    </source>
</evidence>
<proteinExistence type="predicted"/>